<evidence type="ECO:0000313" key="2">
    <source>
        <dbReference type="EMBL" id="EON78686.1"/>
    </source>
</evidence>
<dbReference type="SUPFAM" id="SSF52743">
    <property type="entry name" value="Subtilisin-like"/>
    <property type="match status" value="1"/>
</dbReference>
<reference evidence="2 3" key="1">
    <citation type="submission" date="2013-02" db="EMBL/GenBank/DDBJ databases">
        <title>A novel strain isolated from Lonar lake, Maharashtra, India.</title>
        <authorList>
            <person name="Singh A."/>
        </authorList>
    </citation>
    <scope>NUCLEOTIDE SEQUENCE [LARGE SCALE GENOMIC DNA]</scope>
    <source>
        <strain evidence="2 3">AK24</strain>
    </source>
</reference>
<feature type="domain" description="Peptidase S8/S53" evidence="1">
    <location>
        <begin position="58"/>
        <end position="324"/>
    </location>
</feature>
<evidence type="ECO:0000313" key="3">
    <source>
        <dbReference type="Proteomes" id="UP000013909"/>
    </source>
</evidence>
<dbReference type="Proteomes" id="UP000013909">
    <property type="component" value="Unassembled WGS sequence"/>
</dbReference>
<organism evidence="2 3">
    <name type="scientific">Lunatimonas lonarensis</name>
    <dbReference type="NCBI Taxonomy" id="1232681"/>
    <lineage>
        <taxon>Bacteria</taxon>
        <taxon>Pseudomonadati</taxon>
        <taxon>Bacteroidota</taxon>
        <taxon>Cytophagia</taxon>
        <taxon>Cytophagales</taxon>
        <taxon>Cyclobacteriaceae</taxon>
    </lineage>
</organism>
<accession>R7ZX08</accession>
<dbReference type="InterPro" id="IPR036852">
    <property type="entry name" value="Peptidase_S8/S53_dom_sf"/>
</dbReference>
<sequence>MRGGPAEKSSILHFQHSFGCGCFGADECCVDEEGNRIEELSPDILNELEGGLNSGKEKEIIVAVLDTGIVAELIPSEYLWVNPDVENAAELIGDTTSGVHGRNFVVDPEPQVQTRDGIRYLGDPVTMDLRDEHPQLHGTMMAAYIINQFRNSEYAVKIMVLKTHNANGLGNLDDIYRAIHYAKYYGAHFINASWAFPATDPESYSILKDVIQRDLAKAGTMMVTVSGNVYMEDPTRKFYPAKFGKRSDHPAMGVMVAATVSKDKTHVSPSEARSNLFVDFGVPCDREIGERYVFSLPLGTESGSPCYLQGSSVACAVATGFLAAKLPQMLFDHKPARSKLGVLEYGDAAMFSNSSALAEGVIGGRVLNLSNGEVQTLGDNG</sequence>
<dbReference type="STRING" id="1232681.ADIS_0860"/>
<dbReference type="Pfam" id="PF00082">
    <property type="entry name" value="Peptidase_S8"/>
    <property type="match status" value="1"/>
</dbReference>
<dbReference type="AlphaFoldDB" id="R7ZX08"/>
<dbReference type="InterPro" id="IPR000209">
    <property type="entry name" value="Peptidase_S8/S53_dom"/>
</dbReference>
<protein>
    <recommendedName>
        <fullName evidence="1">Peptidase S8/S53 domain-containing protein</fullName>
    </recommendedName>
</protein>
<dbReference type="GO" id="GO:0004252">
    <property type="term" value="F:serine-type endopeptidase activity"/>
    <property type="evidence" value="ECO:0007669"/>
    <property type="project" value="InterPro"/>
</dbReference>
<dbReference type="PROSITE" id="PS51257">
    <property type="entry name" value="PROKAR_LIPOPROTEIN"/>
    <property type="match status" value="1"/>
</dbReference>
<dbReference type="Gene3D" id="3.40.50.200">
    <property type="entry name" value="Peptidase S8/S53 domain"/>
    <property type="match status" value="1"/>
</dbReference>
<name>R7ZX08_9BACT</name>
<comment type="caution">
    <text evidence="2">The sequence shown here is derived from an EMBL/GenBank/DDBJ whole genome shotgun (WGS) entry which is preliminary data.</text>
</comment>
<keyword evidence="3" id="KW-1185">Reference proteome</keyword>
<evidence type="ECO:0000259" key="1">
    <source>
        <dbReference type="Pfam" id="PF00082"/>
    </source>
</evidence>
<gene>
    <name evidence="2" type="ORF">ADIS_0860</name>
</gene>
<dbReference type="GO" id="GO:0006508">
    <property type="term" value="P:proteolysis"/>
    <property type="evidence" value="ECO:0007669"/>
    <property type="project" value="InterPro"/>
</dbReference>
<proteinExistence type="predicted"/>
<dbReference type="EMBL" id="AQHR01000025">
    <property type="protein sequence ID" value="EON78686.1"/>
    <property type="molecule type" value="Genomic_DNA"/>
</dbReference>